<dbReference type="OrthoDB" id="202825at2759"/>
<dbReference type="InParanoid" id="H2AXU8"/>
<proteinExistence type="predicted"/>
<dbReference type="PANTHER" id="PTHR47551:SF1">
    <property type="entry name" value="TUBULIN--TYROSINE LIGASE PBY1-RELATED"/>
    <property type="match status" value="1"/>
</dbReference>
<dbReference type="PANTHER" id="PTHR47551">
    <property type="entry name" value="TUBULIN--TYROSINE LIGASE PBY1-RELATED"/>
    <property type="match status" value="1"/>
</dbReference>
<evidence type="ECO:0000313" key="4">
    <source>
        <dbReference type="Proteomes" id="UP000005220"/>
    </source>
</evidence>
<feature type="domain" description="ATP-grasp" evidence="2">
    <location>
        <begin position="436"/>
        <end position="716"/>
    </location>
</feature>
<dbReference type="STRING" id="1071382.H2AXU8"/>
<dbReference type="InterPro" id="IPR004344">
    <property type="entry name" value="TTL/TTLL_fam"/>
</dbReference>
<dbReference type="Gene3D" id="3.30.470.20">
    <property type="entry name" value="ATP-grasp fold, B domain"/>
    <property type="match status" value="1"/>
</dbReference>
<dbReference type="AlphaFoldDB" id="H2AXU8"/>
<dbReference type="PROSITE" id="PS50975">
    <property type="entry name" value="ATP_GRASP"/>
    <property type="match status" value="1"/>
</dbReference>
<name>H2AXU8_KAZAF</name>
<dbReference type="SUPFAM" id="SSF56059">
    <property type="entry name" value="Glutathione synthetase ATP-binding domain-like"/>
    <property type="match status" value="1"/>
</dbReference>
<dbReference type="InterPro" id="IPR027746">
    <property type="entry name" value="TTL"/>
</dbReference>
<keyword evidence="1" id="KW-0067">ATP-binding</keyword>
<dbReference type="Pfam" id="PF01975">
    <property type="entry name" value="SurE"/>
    <property type="match status" value="1"/>
</dbReference>
<evidence type="ECO:0000256" key="1">
    <source>
        <dbReference type="PROSITE-ProRule" id="PRU00409"/>
    </source>
</evidence>
<dbReference type="PROSITE" id="PS51221">
    <property type="entry name" value="TTL"/>
    <property type="match status" value="1"/>
</dbReference>
<reference evidence="3 4" key="1">
    <citation type="journal article" date="2011" name="Proc. Natl. Acad. Sci. U.S.A.">
        <title>Evolutionary erosion of yeast sex chromosomes by mating-type switching accidents.</title>
        <authorList>
            <person name="Gordon J.L."/>
            <person name="Armisen D."/>
            <person name="Proux-Wera E."/>
            <person name="Oheigeartaigh S.S."/>
            <person name="Byrne K.P."/>
            <person name="Wolfe K.H."/>
        </authorList>
    </citation>
    <scope>NUCLEOTIDE SEQUENCE [LARGE SCALE GENOMIC DNA]</scope>
    <source>
        <strain evidence="4">ATCC 22294 / BCRC 22015 / CBS 2517 / CECT 1963 / NBRC 1671 / NRRL Y-8276</strain>
    </source>
</reference>
<keyword evidence="4" id="KW-1185">Reference proteome</keyword>
<keyword evidence="1" id="KW-0547">Nucleotide-binding</keyword>
<dbReference type="SUPFAM" id="SSF64167">
    <property type="entry name" value="SurE-like"/>
    <property type="match status" value="1"/>
</dbReference>
<dbReference type="NCBIfam" id="TIGR00087">
    <property type="entry name" value="surE"/>
    <property type="match status" value="1"/>
</dbReference>
<dbReference type="HOGENOM" id="CLU_007204_0_0_1"/>
<sequence>MHVLITNDDGPLNDDLSQYIRNFVQTIRKSKPDWKITVCVPHIHRSWSGKAHLAGKNLTAQFLYSKLDATDNSFLGPFTKPQLPNDDSKLPHVINNDIPKDAIEWILIDGTPASCANIALYHLRHTKFDLVLSGPNVGRNTSAAYSTSSATIGAAMESVISGRTKAIAISWAYFDGFKTPSEEIMKIASKRSIDVSQHLYDNWNSETDLYSINIPIFKELSMETRVFYAPIWENRWNPMFDGAVIKEPDALTEIEDANQSYSITFNWNPDFKKHRNSKHYKVNNDFDPTDYVKHIAPGTDSYYIEKKQITVTPLRAIFRYIDHLVGELQLDDNNNDYEGLVAITIPENDYIFNPIKSSVKKYLPNYKIVNELPKSDSTKIFQYGDYEQLDVDRLVNNNGNYFANSYIYRKALIRKHYLLNTIENYVAKNPSSILKKAYMESYNLDLDYAEFLDDSLDESWELKQELEKEEKWWIIKPSMSDKGQGIRVFKTIDDLQAIFDSFDDDDDDQDSVEETDQSGQFIDDNKINISQLRHFIVQEYLSNPLLLPSMNNKKFHIRCYITCKGDLEVFVYNRMLALFAPTPFEKLDEIEYDVTNLNNLQCHLTNTCLQAKNENKGLSVKEFDNIEDISEENKENIKKQIHEISHEIFKAAVTVNRMNFQPLPNAFETYGVDFLIDDEFNVKLLEINAYPDFKQTGDELKGLIDELFDSTVKYVVKPLLEGEKTIQESENYVKVLNHTSNQW</sequence>
<dbReference type="Pfam" id="PF03133">
    <property type="entry name" value="TTL"/>
    <property type="match status" value="1"/>
</dbReference>
<dbReference type="GO" id="GO:0000932">
    <property type="term" value="C:P-body"/>
    <property type="evidence" value="ECO:0007669"/>
    <property type="project" value="EnsemblFungi"/>
</dbReference>
<dbReference type="FunCoup" id="H2AXU8">
    <property type="interactions" value="46"/>
</dbReference>
<dbReference type="InterPro" id="IPR011761">
    <property type="entry name" value="ATP-grasp"/>
</dbReference>
<dbReference type="GeneID" id="13887178"/>
<evidence type="ECO:0000259" key="2">
    <source>
        <dbReference type="PROSITE" id="PS50975"/>
    </source>
</evidence>
<evidence type="ECO:0000313" key="3">
    <source>
        <dbReference type="EMBL" id="CCF59198.1"/>
    </source>
</evidence>
<dbReference type="GO" id="GO:0046872">
    <property type="term" value="F:metal ion binding"/>
    <property type="evidence" value="ECO:0007669"/>
    <property type="project" value="InterPro"/>
</dbReference>
<accession>H2AXU8</accession>
<dbReference type="eggNOG" id="KOG2157">
    <property type="taxonomic scope" value="Eukaryota"/>
</dbReference>
<dbReference type="EMBL" id="HE650827">
    <property type="protein sequence ID" value="CCF59198.1"/>
    <property type="molecule type" value="Genomic_DNA"/>
</dbReference>
<dbReference type="Gene3D" id="3.40.1210.10">
    <property type="entry name" value="Survival protein SurE-like phosphatase/nucleotidase"/>
    <property type="match status" value="1"/>
</dbReference>
<dbReference type="KEGG" id="kaf:KAFR_0G01640"/>
<dbReference type="InterPro" id="IPR036523">
    <property type="entry name" value="SurE-like_sf"/>
</dbReference>
<dbReference type="RefSeq" id="XP_003958333.1">
    <property type="nucleotide sequence ID" value="XM_003958284.1"/>
</dbReference>
<dbReference type="GO" id="GO:0016787">
    <property type="term" value="F:hydrolase activity"/>
    <property type="evidence" value="ECO:0007669"/>
    <property type="project" value="InterPro"/>
</dbReference>
<organism evidence="3 4">
    <name type="scientific">Kazachstania africana (strain ATCC 22294 / BCRC 22015 / CBS 2517 / CECT 1963 / NBRC 1671 / NRRL Y-8276)</name>
    <name type="common">Yeast</name>
    <name type="synonym">Kluyveromyces africanus</name>
    <dbReference type="NCBI Taxonomy" id="1071382"/>
    <lineage>
        <taxon>Eukaryota</taxon>
        <taxon>Fungi</taxon>
        <taxon>Dikarya</taxon>
        <taxon>Ascomycota</taxon>
        <taxon>Saccharomycotina</taxon>
        <taxon>Saccharomycetes</taxon>
        <taxon>Saccharomycetales</taxon>
        <taxon>Saccharomycetaceae</taxon>
        <taxon>Kazachstania</taxon>
    </lineage>
</organism>
<dbReference type="InterPro" id="IPR002828">
    <property type="entry name" value="SurE-like_Pase/nucleotidase"/>
</dbReference>
<gene>
    <name evidence="3" type="primary">KAFR0G01640</name>
    <name evidence="3" type="ORF">KAFR_0G01640</name>
</gene>
<dbReference type="Proteomes" id="UP000005220">
    <property type="component" value="Chromosome 7"/>
</dbReference>
<dbReference type="GO" id="GO:0005524">
    <property type="term" value="F:ATP binding"/>
    <property type="evidence" value="ECO:0007669"/>
    <property type="project" value="UniProtKB-UniRule"/>
</dbReference>
<protein>
    <recommendedName>
        <fullName evidence="2">ATP-grasp domain-containing protein</fullName>
    </recommendedName>
</protein>